<accession>A0A1F7VB26</accession>
<dbReference type="Proteomes" id="UP000178264">
    <property type="component" value="Unassembled WGS sequence"/>
</dbReference>
<gene>
    <name evidence="1" type="ORF">A3I42_03440</name>
</gene>
<evidence type="ECO:0000313" key="2">
    <source>
        <dbReference type="Proteomes" id="UP000178264"/>
    </source>
</evidence>
<sequence>MSLRKGCGNKSTWVLKHEEHQFLASSLSAEKSEPRVRLFSYQEWDGSIERFIVSEFSAKG</sequence>
<name>A0A1F7VB26_9BACT</name>
<proteinExistence type="predicted"/>
<evidence type="ECO:0000313" key="1">
    <source>
        <dbReference type="EMBL" id="OGL87732.1"/>
    </source>
</evidence>
<dbReference type="AlphaFoldDB" id="A0A1F7VB26"/>
<organism evidence="1 2">
    <name type="scientific">Candidatus Uhrbacteria bacterium RIFCSPLOWO2_02_FULL_49_11</name>
    <dbReference type="NCBI Taxonomy" id="1802409"/>
    <lineage>
        <taxon>Bacteria</taxon>
        <taxon>Candidatus Uhriibacteriota</taxon>
    </lineage>
</organism>
<reference evidence="1 2" key="1">
    <citation type="journal article" date="2016" name="Nat. Commun.">
        <title>Thousands of microbial genomes shed light on interconnected biogeochemical processes in an aquifer system.</title>
        <authorList>
            <person name="Anantharaman K."/>
            <person name="Brown C.T."/>
            <person name="Hug L.A."/>
            <person name="Sharon I."/>
            <person name="Castelle C.J."/>
            <person name="Probst A.J."/>
            <person name="Thomas B.C."/>
            <person name="Singh A."/>
            <person name="Wilkins M.J."/>
            <person name="Karaoz U."/>
            <person name="Brodie E.L."/>
            <person name="Williams K.H."/>
            <person name="Hubbard S.S."/>
            <person name="Banfield J.F."/>
        </authorList>
    </citation>
    <scope>NUCLEOTIDE SEQUENCE [LARGE SCALE GENOMIC DNA]</scope>
</reference>
<dbReference type="EMBL" id="MGER01000062">
    <property type="protein sequence ID" value="OGL87732.1"/>
    <property type="molecule type" value="Genomic_DNA"/>
</dbReference>
<comment type="caution">
    <text evidence="1">The sequence shown here is derived from an EMBL/GenBank/DDBJ whole genome shotgun (WGS) entry which is preliminary data.</text>
</comment>
<protein>
    <submittedName>
        <fullName evidence="1">Uncharacterized protein</fullName>
    </submittedName>
</protein>